<keyword evidence="15" id="KW-1185">Reference proteome</keyword>
<dbReference type="OrthoDB" id="9773948at2"/>
<keyword evidence="7 11" id="KW-0694">RNA-binding</keyword>
<dbReference type="SUPFAM" id="SSF52821">
    <property type="entry name" value="Rhodanese/Cell cycle control phosphatase"/>
    <property type="match status" value="1"/>
</dbReference>
<dbReference type="InterPro" id="IPR050102">
    <property type="entry name" value="tRNA_sulfurtransferase_ThiI"/>
</dbReference>
<dbReference type="InterPro" id="IPR054173">
    <property type="entry name" value="ThiI_fer"/>
</dbReference>
<dbReference type="NCBIfam" id="TIGR00342">
    <property type="entry name" value="tRNA uracil 4-sulfurtransferase ThiI"/>
    <property type="match status" value="1"/>
</dbReference>
<evidence type="ECO:0000256" key="4">
    <source>
        <dbReference type="ARBA" id="ARBA00022679"/>
    </source>
</evidence>
<evidence type="ECO:0000313" key="15">
    <source>
        <dbReference type="Proteomes" id="UP000254065"/>
    </source>
</evidence>
<dbReference type="SUPFAM" id="SSF143437">
    <property type="entry name" value="THUMP domain-like"/>
    <property type="match status" value="1"/>
</dbReference>
<dbReference type="CDD" id="cd11716">
    <property type="entry name" value="THUMP_ThiI"/>
    <property type="match status" value="1"/>
</dbReference>
<dbReference type="GO" id="GO:0002937">
    <property type="term" value="P:tRNA 4-thiouridine biosynthesis"/>
    <property type="evidence" value="ECO:0007669"/>
    <property type="project" value="TreeGrafter"/>
</dbReference>
<evidence type="ECO:0000259" key="13">
    <source>
        <dbReference type="PROSITE" id="PS51165"/>
    </source>
</evidence>
<dbReference type="GO" id="GO:0009229">
    <property type="term" value="P:thiamine diphosphate biosynthetic process"/>
    <property type="evidence" value="ECO:0007669"/>
    <property type="project" value="UniProtKB-UniRule"/>
</dbReference>
<dbReference type="SUPFAM" id="SSF52402">
    <property type="entry name" value="Adenine nucleotide alpha hydrolases-like"/>
    <property type="match status" value="1"/>
</dbReference>
<evidence type="ECO:0000256" key="8">
    <source>
        <dbReference type="ARBA" id="ARBA00022977"/>
    </source>
</evidence>
<evidence type="ECO:0000256" key="1">
    <source>
        <dbReference type="ARBA" id="ARBA00004496"/>
    </source>
</evidence>
<organism evidence="14 15">
    <name type="scientific">Moraxella caprae</name>
    <dbReference type="NCBI Taxonomy" id="90240"/>
    <lineage>
        <taxon>Bacteria</taxon>
        <taxon>Pseudomonadati</taxon>
        <taxon>Pseudomonadota</taxon>
        <taxon>Gammaproteobacteria</taxon>
        <taxon>Moraxellales</taxon>
        <taxon>Moraxellaceae</taxon>
        <taxon>Moraxella</taxon>
    </lineage>
</organism>
<dbReference type="Pfam" id="PF22025">
    <property type="entry name" value="ThiI_fer"/>
    <property type="match status" value="1"/>
</dbReference>
<keyword evidence="5 11" id="KW-0547">Nucleotide-binding</keyword>
<dbReference type="InterPro" id="IPR020536">
    <property type="entry name" value="ThiI_AANH"/>
</dbReference>
<dbReference type="UniPathway" id="UPA00060"/>
<dbReference type="Pfam" id="PF02926">
    <property type="entry name" value="THUMP"/>
    <property type="match status" value="1"/>
</dbReference>
<keyword evidence="3 11" id="KW-0820">tRNA-binding</keyword>
<dbReference type="GO" id="GO:0005524">
    <property type="term" value="F:ATP binding"/>
    <property type="evidence" value="ECO:0007669"/>
    <property type="project" value="UniProtKB-UniRule"/>
</dbReference>
<feature type="binding site" evidence="11">
    <location>
        <position position="296"/>
    </location>
    <ligand>
        <name>ATP</name>
        <dbReference type="ChEBI" id="CHEBI:30616"/>
    </ligand>
</feature>
<dbReference type="NCBIfam" id="TIGR04271">
    <property type="entry name" value="ThiI_C_thiazole"/>
    <property type="match status" value="1"/>
</dbReference>
<dbReference type="Gene3D" id="3.40.50.620">
    <property type="entry name" value="HUPs"/>
    <property type="match status" value="1"/>
</dbReference>
<name>A0A378R078_9GAMM</name>
<keyword evidence="10" id="KW-0676">Redox-active center</keyword>
<accession>A0A378R078</accession>
<dbReference type="InterPro" id="IPR003720">
    <property type="entry name" value="tRNA_STrfase"/>
</dbReference>
<proteinExistence type="inferred from homology"/>
<dbReference type="GO" id="GO:0004810">
    <property type="term" value="F:CCA tRNA nucleotidyltransferase activity"/>
    <property type="evidence" value="ECO:0007669"/>
    <property type="project" value="InterPro"/>
</dbReference>
<reference evidence="14 15" key="1">
    <citation type="submission" date="2018-06" db="EMBL/GenBank/DDBJ databases">
        <authorList>
            <consortium name="Pathogen Informatics"/>
            <person name="Doyle S."/>
        </authorList>
    </citation>
    <scope>NUCLEOTIDE SEQUENCE [LARGE SCALE GENOMIC DNA]</scope>
    <source>
        <strain evidence="14 15">NCTC12877</strain>
    </source>
</reference>
<dbReference type="Gene3D" id="3.30.2130.30">
    <property type="match status" value="1"/>
</dbReference>
<evidence type="ECO:0000256" key="10">
    <source>
        <dbReference type="ARBA" id="ARBA00023284"/>
    </source>
</evidence>
<dbReference type="InterPro" id="IPR004114">
    <property type="entry name" value="THUMP_dom"/>
</dbReference>
<dbReference type="GO" id="GO:0009228">
    <property type="term" value="P:thiamine biosynthetic process"/>
    <property type="evidence" value="ECO:0007669"/>
    <property type="project" value="UniProtKB-KW"/>
</dbReference>
<dbReference type="InterPro" id="IPR001763">
    <property type="entry name" value="Rhodanese-like_dom"/>
</dbReference>
<dbReference type="InterPro" id="IPR014729">
    <property type="entry name" value="Rossmann-like_a/b/a_fold"/>
</dbReference>
<dbReference type="Pfam" id="PF02568">
    <property type="entry name" value="ThiI"/>
    <property type="match status" value="1"/>
</dbReference>
<feature type="domain" description="Rhodanese" evidence="12">
    <location>
        <begin position="403"/>
        <end position="479"/>
    </location>
</feature>
<evidence type="ECO:0000256" key="5">
    <source>
        <dbReference type="ARBA" id="ARBA00022741"/>
    </source>
</evidence>
<evidence type="ECO:0000256" key="11">
    <source>
        <dbReference type="HAMAP-Rule" id="MF_00021"/>
    </source>
</evidence>
<keyword evidence="6 11" id="KW-0067">ATP-binding</keyword>
<dbReference type="SMART" id="SM00981">
    <property type="entry name" value="THUMP"/>
    <property type="match status" value="1"/>
</dbReference>
<feature type="domain" description="THUMP" evidence="13">
    <location>
        <begin position="61"/>
        <end position="165"/>
    </location>
</feature>
<dbReference type="CDD" id="cd00158">
    <property type="entry name" value="RHOD"/>
    <property type="match status" value="1"/>
</dbReference>
<feature type="binding site" evidence="11">
    <location>
        <position position="287"/>
    </location>
    <ligand>
        <name>ATP</name>
        <dbReference type="ChEBI" id="CHEBI:30616"/>
    </ligand>
</feature>
<feature type="binding site" evidence="11">
    <location>
        <position position="265"/>
    </location>
    <ligand>
        <name>ATP</name>
        <dbReference type="ChEBI" id="CHEBI:30616"/>
    </ligand>
</feature>
<gene>
    <name evidence="11 14" type="primary">thiI</name>
    <name evidence="14" type="ORF">NCTC12877_01429</name>
</gene>
<dbReference type="PROSITE" id="PS50206">
    <property type="entry name" value="RHODANESE_3"/>
    <property type="match status" value="1"/>
</dbReference>
<evidence type="ECO:0000256" key="7">
    <source>
        <dbReference type="ARBA" id="ARBA00022884"/>
    </source>
</evidence>
<evidence type="ECO:0000256" key="3">
    <source>
        <dbReference type="ARBA" id="ARBA00022555"/>
    </source>
</evidence>
<comment type="function">
    <text evidence="11">Catalyzes the ATP-dependent transfer of a sulfur to tRNA to produce 4-thiouridine in position 8 of tRNAs, which functions as a near-UV photosensor. Also catalyzes the transfer of sulfur to the sulfur carrier protein ThiS, forming ThiS-thiocarboxylate. This is a step in the synthesis of thiazole, in the thiamine biosynthesis pathway. The sulfur is donated as persulfide by IscS.</text>
</comment>
<dbReference type="AlphaFoldDB" id="A0A378R078"/>
<dbReference type="EMBL" id="UGQB01000004">
    <property type="protein sequence ID" value="STZ08428.1"/>
    <property type="molecule type" value="Genomic_DNA"/>
</dbReference>
<dbReference type="EC" id="2.8.1.4" evidence="11"/>
<evidence type="ECO:0000256" key="6">
    <source>
        <dbReference type="ARBA" id="ARBA00022840"/>
    </source>
</evidence>
<dbReference type="PANTHER" id="PTHR43209">
    <property type="entry name" value="TRNA SULFURTRANSFERASE"/>
    <property type="match status" value="1"/>
</dbReference>
<dbReference type="InterPro" id="IPR026340">
    <property type="entry name" value="THII_Thiazole_biosynth_dom"/>
</dbReference>
<dbReference type="HAMAP" id="MF_00021">
    <property type="entry name" value="ThiI"/>
    <property type="match status" value="1"/>
</dbReference>
<sequence length="487" mass="54687">MKYIVKLHPEIMMKSDTVRKRFVKILAGNLRNVLKPLDETVAVVQHWDYIEVRHRNESARPILLNKLQCTSGIHHILEVEESPFADLHDIFEQTLPKVRENLENKTFCVRVKRRGTHPFTSMDIAKYVGGGLNQAIASAKVQLKNPDITVKIEIEHDKMLFIKARHDGMGGFPMSTQEDVLSLISGGFDSGVASYEFIRRGSRVHYLFFNMGGRTHEIGTKQMAYKLWERYSSSHKVRFTTVDFEPVVGEILTKIDDDQMGVVLKRMMMRVASVIAQKNRIEAVVTGEALGQVASQTLTNLAMIDKASDVLVLRPLITKDKADIIATAEKIGTADIAKFMPEFCGVISKSPTVKAVEHKLIATESEFDFGVLQNAIDTAMTIDIRTIKDQASDIHAIDTAHTIGKDDVVIDIRATDETDDDPLGIPHICIPFYKLATEFDKLDKTKTYLLYCKKGVMSGLQAVYLKDKGHQNVKVLNCQTNLNTLSK</sequence>
<dbReference type="PROSITE" id="PS51165">
    <property type="entry name" value="THUMP"/>
    <property type="match status" value="1"/>
</dbReference>
<dbReference type="InterPro" id="IPR036873">
    <property type="entry name" value="Rhodanese-like_dom_sf"/>
</dbReference>
<dbReference type="GO" id="GO:0052837">
    <property type="term" value="P:thiazole biosynthetic process"/>
    <property type="evidence" value="ECO:0007669"/>
    <property type="project" value="InterPro"/>
</dbReference>
<dbReference type="GO" id="GO:0005829">
    <property type="term" value="C:cytosol"/>
    <property type="evidence" value="ECO:0007669"/>
    <property type="project" value="TreeGrafter"/>
</dbReference>
<comment type="subcellular location">
    <subcellularLocation>
        <location evidence="1 11">Cytoplasm</location>
    </subcellularLocation>
</comment>
<evidence type="ECO:0000259" key="12">
    <source>
        <dbReference type="PROSITE" id="PS50206"/>
    </source>
</evidence>
<evidence type="ECO:0000256" key="2">
    <source>
        <dbReference type="ARBA" id="ARBA00022490"/>
    </source>
</evidence>
<keyword evidence="4 11" id="KW-0808">Transferase</keyword>
<dbReference type="STRING" id="1122244.GCA_000426885_00767"/>
<comment type="catalytic activity">
    <reaction evidence="11">
        <text>[ThiS sulfur-carrier protein]-C-terminal Gly-Gly-AMP + S-sulfanyl-L-cysteinyl-[cysteine desulfurase] + AH2 = [ThiS sulfur-carrier protein]-C-terminal-Gly-aminoethanethioate + L-cysteinyl-[cysteine desulfurase] + A + AMP + 2 H(+)</text>
        <dbReference type="Rhea" id="RHEA:43340"/>
        <dbReference type="Rhea" id="RHEA-COMP:12157"/>
        <dbReference type="Rhea" id="RHEA-COMP:12158"/>
        <dbReference type="Rhea" id="RHEA-COMP:12910"/>
        <dbReference type="Rhea" id="RHEA-COMP:19908"/>
        <dbReference type="ChEBI" id="CHEBI:13193"/>
        <dbReference type="ChEBI" id="CHEBI:15378"/>
        <dbReference type="ChEBI" id="CHEBI:17499"/>
        <dbReference type="ChEBI" id="CHEBI:29950"/>
        <dbReference type="ChEBI" id="CHEBI:61963"/>
        <dbReference type="ChEBI" id="CHEBI:90618"/>
        <dbReference type="ChEBI" id="CHEBI:232372"/>
        <dbReference type="ChEBI" id="CHEBI:456215"/>
    </reaction>
</comment>
<keyword evidence="8 11" id="KW-0784">Thiamine biosynthesis</keyword>
<dbReference type="GO" id="GO:0000049">
    <property type="term" value="F:tRNA binding"/>
    <property type="evidence" value="ECO:0007669"/>
    <property type="project" value="UniProtKB-UniRule"/>
</dbReference>
<protein>
    <recommendedName>
        <fullName evidence="11">tRNA sulfurtransferase</fullName>
        <ecNumber evidence="11">2.8.1.4</ecNumber>
    </recommendedName>
    <alternativeName>
        <fullName evidence="11">Sulfur carrier protein ThiS sulfurtransferase</fullName>
    </alternativeName>
    <alternativeName>
        <fullName evidence="11">Thiamine biosynthesis protein ThiI</fullName>
    </alternativeName>
    <alternativeName>
        <fullName evidence="11">tRNA 4-thiouridine synthase</fullName>
    </alternativeName>
</protein>
<dbReference type="GO" id="GO:0140741">
    <property type="term" value="F:tRNA-uracil-4 sulfurtransferase activity"/>
    <property type="evidence" value="ECO:0007669"/>
    <property type="project" value="UniProtKB-EC"/>
</dbReference>
<dbReference type="Gene3D" id="3.40.250.10">
    <property type="entry name" value="Rhodanese-like domain"/>
    <property type="match status" value="1"/>
</dbReference>
<feature type="binding site" evidence="11">
    <location>
        <begin position="183"/>
        <end position="184"/>
    </location>
    <ligand>
        <name>ATP</name>
        <dbReference type="ChEBI" id="CHEBI:30616"/>
    </ligand>
</feature>
<evidence type="ECO:0000256" key="9">
    <source>
        <dbReference type="ARBA" id="ARBA00023157"/>
    </source>
</evidence>
<dbReference type="RefSeq" id="WP_029102515.1">
    <property type="nucleotide sequence ID" value="NZ_UGQB01000004.1"/>
</dbReference>
<keyword evidence="9" id="KW-1015">Disulfide bond</keyword>
<comment type="pathway">
    <text evidence="11">Cofactor biosynthesis; thiamine diphosphate biosynthesis.</text>
</comment>
<comment type="catalytic activity">
    <reaction evidence="11">
        <text>[ThiI sulfur-carrier protein]-S-sulfanyl-L-cysteine + a uridine in tRNA + 2 reduced [2Fe-2S]-[ferredoxin] + ATP + H(+) = [ThiI sulfur-carrier protein]-L-cysteine + a 4-thiouridine in tRNA + 2 oxidized [2Fe-2S]-[ferredoxin] + AMP + diphosphate</text>
        <dbReference type="Rhea" id="RHEA:24176"/>
        <dbReference type="Rhea" id="RHEA-COMP:10000"/>
        <dbReference type="Rhea" id="RHEA-COMP:10001"/>
        <dbReference type="Rhea" id="RHEA-COMP:13337"/>
        <dbReference type="Rhea" id="RHEA-COMP:13338"/>
        <dbReference type="Rhea" id="RHEA-COMP:13339"/>
        <dbReference type="Rhea" id="RHEA-COMP:13340"/>
        <dbReference type="ChEBI" id="CHEBI:15378"/>
        <dbReference type="ChEBI" id="CHEBI:29950"/>
        <dbReference type="ChEBI" id="CHEBI:30616"/>
        <dbReference type="ChEBI" id="CHEBI:33019"/>
        <dbReference type="ChEBI" id="CHEBI:33737"/>
        <dbReference type="ChEBI" id="CHEBI:33738"/>
        <dbReference type="ChEBI" id="CHEBI:61963"/>
        <dbReference type="ChEBI" id="CHEBI:65315"/>
        <dbReference type="ChEBI" id="CHEBI:136798"/>
        <dbReference type="ChEBI" id="CHEBI:456215"/>
        <dbReference type="EC" id="2.8.1.4"/>
    </reaction>
</comment>
<feature type="active site" description="Cysteine persulfide intermediate" evidence="11">
    <location>
        <position position="452"/>
    </location>
</feature>
<evidence type="ECO:0000313" key="14">
    <source>
        <dbReference type="EMBL" id="STZ08428.1"/>
    </source>
</evidence>
<comment type="caution">
    <text evidence="11">Lacks conserved residue(s) required for the propagation of feature annotation.</text>
</comment>
<dbReference type="InterPro" id="IPR049962">
    <property type="entry name" value="THUMP_ThiI"/>
</dbReference>
<comment type="similarity">
    <text evidence="11">Belongs to the ThiI family.</text>
</comment>
<keyword evidence="2 11" id="KW-0963">Cytoplasm</keyword>
<dbReference type="Proteomes" id="UP000254065">
    <property type="component" value="Unassembled WGS sequence"/>
</dbReference>
<dbReference type="CDD" id="cd01712">
    <property type="entry name" value="PPase_ThiI"/>
    <property type="match status" value="1"/>
</dbReference>
<dbReference type="PANTHER" id="PTHR43209:SF1">
    <property type="entry name" value="TRNA SULFURTRANSFERASE"/>
    <property type="match status" value="1"/>
</dbReference>
<dbReference type="InterPro" id="IPR049961">
    <property type="entry name" value="ThiI_N"/>
</dbReference>